<dbReference type="InterPro" id="IPR017969">
    <property type="entry name" value="Heavy-metal-associated_CS"/>
</dbReference>
<dbReference type="AlphaFoldDB" id="A0A4R4ADD7"/>
<dbReference type="EMBL" id="SMDC01000003">
    <property type="protein sequence ID" value="TCW37102.1"/>
    <property type="molecule type" value="Genomic_DNA"/>
</dbReference>
<dbReference type="RefSeq" id="WP_123139343.1">
    <property type="nucleotide sequence ID" value="NZ_NRRH01000017.1"/>
</dbReference>
<evidence type="ECO:0000313" key="3">
    <source>
        <dbReference type="EMBL" id="TCW37102.1"/>
    </source>
</evidence>
<sequence>MSQQLKITGMSCQHCERRVREALVAVAGVESVSIDLAAGRARVEGAVESATLIAAVEAAGYQAEPC</sequence>
<name>A0A4R4ADD7_MARGR</name>
<dbReference type="GO" id="GO:0046872">
    <property type="term" value="F:metal ion binding"/>
    <property type="evidence" value="ECO:0007669"/>
    <property type="project" value="UniProtKB-KW"/>
</dbReference>
<protein>
    <submittedName>
        <fullName evidence="3">Copper chaperone CopZ</fullName>
    </submittedName>
</protein>
<gene>
    <name evidence="3" type="ORF">EDC29_103300</name>
</gene>
<dbReference type="Gene3D" id="3.30.70.100">
    <property type="match status" value="1"/>
</dbReference>
<evidence type="ECO:0000259" key="2">
    <source>
        <dbReference type="PROSITE" id="PS50846"/>
    </source>
</evidence>
<dbReference type="Proteomes" id="UP000295247">
    <property type="component" value="Unassembled WGS sequence"/>
</dbReference>
<accession>A0A4R4ADD7</accession>
<keyword evidence="1" id="KW-0479">Metal-binding</keyword>
<proteinExistence type="predicted"/>
<dbReference type="PROSITE" id="PS01047">
    <property type="entry name" value="HMA_1"/>
    <property type="match status" value="1"/>
</dbReference>
<organism evidence="3 4">
    <name type="scientific">Marichromatium gracile</name>
    <name type="common">Chromatium gracile</name>
    <dbReference type="NCBI Taxonomy" id="1048"/>
    <lineage>
        <taxon>Bacteria</taxon>
        <taxon>Pseudomonadati</taxon>
        <taxon>Pseudomonadota</taxon>
        <taxon>Gammaproteobacteria</taxon>
        <taxon>Chromatiales</taxon>
        <taxon>Chromatiaceae</taxon>
        <taxon>Marichromatium</taxon>
    </lineage>
</organism>
<feature type="domain" description="HMA" evidence="2">
    <location>
        <begin position="1"/>
        <end position="64"/>
    </location>
</feature>
<dbReference type="SUPFAM" id="SSF55008">
    <property type="entry name" value="HMA, heavy metal-associated domain"/>
    <property type="match status" value="1"/>
</dbReference>
<dbReference type="PANTHER" id="PTHR22814">
    <property type="entry name" value="COPPER TRANSPORT PROTEIN ATOX1-RELATED"/>
    <property type="match status" value="1"/>
</dbReference>
<reference evidence="3 4" key="1">
    <citation type="submission" date="2019-03" db="EMBL/GenBank/DDBJ databases">
        <title>Genomic Encyclopedia of Type Strains, Phase IV (KMG-IV): sequencing the most valuable type-strain genomes for metagenomic binning, comparative biology and taxonomic classification.</title>
        <authorList>
            <person name="Goeker M."/>
        </authorList>
    </citation>
    <scope>NUCLEOTIDE SEQUENCE [LARGE SCALE GENOMIC DNA]</scope>
    <source>
        <strain evidence="3 4">DSM 203</strain>
    </source>
</reference>
<dbReference type="InterPro" id="IPR006121">
    <property type="entry name" value="HMA_dom"/>
</dbReference>
<dbReference type="InterPro" id="IPR036163">
    <property type="entry name" value="HMA_dom_sf"/>
</dbReference>
<dbReference type="PROSITE" id="PS50846">
    <property type="entry name" value="HMA_2"/>
    <property type="match status" value="1"/>
</dbReference>
<evidence type="ECO:0000313" key="4">
    <source>
        <dbReference type="Proteomes" id="UP000295247"/>
    </source>
</evidence>
<comment type="caution">
    <text evidence="3">The sequence shown here is derived from an EMBL/GenBank/DDBJ whole genome shotgun (WGS) entry which is preliminary data.</text>
</comment>
<dbReference type="PANTHER" id="PTHR22814:SF287">
    <property type="entry name" value="COPPER TRANSPORT PROTEIN ATX1"/>
    <property type="match status" value="1"/>
</dbReference>
<dbReference type="CDD" id="cd00371">
    <property type="entry name" value="HMA"/>
    <property type="match status" value="1"/>
</dbReference>
<dbReference type="Pfam" id="PF00403">
    <property type="entry name" value="HMA"/>
    <property type="match status" value="1"/>
</dbReference>
<evidence type="ECO:0000256" key="1">
    <source>
        <dbReference type="ARBA" id="ARBA00022723"/>
    </source>
</evidence>